<dbReference type="PROSITE" id="PS00775">
    <property type="entry name" value="GLYCOSYL_HYDROL_F3"/>
    <property type="match status" value="1"/>
</dbReference>
<evidence type="ECO:0000259" key="7">
    <source>
        <dbReference type="Pfam" id="PF01915"/>
    </source>
</evidence>
<dbReference type="Pfam" id="PF18559">
    <property type="entry name" value="Exop_C"/>
    <property type="match status" value="1"/>
</dbReference>
<evidence type="ECO:0000256" key="2">
    <source>
        <dbReference type="ARBA" id="ARBA00022801"/>
    </source>
</evidence>
<evidence type="ECO:0000256" key="1">
    <source>
        <dbReference type="ARBA" id="ARBA00005336"/>
    </source>
</evidence>
<keyword evidence="2 3" id="KW-0378">Hydrolase</keyword>
<dbReference type="InterPro" id="IPR002772">
    <property type="entry name" value="Glyco_hydro_3_C"/>
</dbReference>
<dbReference type="Pfam" id="PF01915">
    <property type="entry name" value="Glyco_hydro_3_C"/>
    <property type="match status" value="1"/>
</dbReference>
<dbReference type="RefSeq" id="WP_093889601.1">
    <property type="nucleotide sequence ID" value="NZ_FOQY01000020.1"/>
</dbReference>
<dbReference type="Gene3D" id="3.20.20.300">
    <property type="entry name" value="Glycoside hydrolase, family 3, N-terminal domain"/>
    <property type="match status" value="1"/>
</dbReference>
<organism evidence="9 10">
    <name type="scientific">Streptosporangium canum</name>
    <dbReference type="NCBI Taxonomy" id="324952"/>
    <lineage>
        <taxon>Bacteria</taxon>
        <taxon>Bacillati</taxon>
        <taxon>Actinomycetota</taxon>
        <taxon>Actinomycetes</taxon>
        <taxon>Streptosporangiales</taxon>
        <taxon>Streptosporangiaceae</taxon>
        <taxon>Streptosporangium</taxon>
    </lineage>
</organism>
<evidence type="ECO:0000313" key="10">
    <source>
        <dbReference type="Proteomes" id="UP000199111"/>
    </source>
</evidence>
<dbReference type="Proteomes" id="UP000199111">
    <property type="component" value="Unassembled WGS sequence"/>
</dbReference>
<feature type="chain" id="PRO_5011510133" evidence="5">
    <location>
        <begin position="32"/>
        <end position="900"/>
    </location>
</feature>
<dbReference type="PANTHER" id="PTHR30620">
    <property type="entry name" value="PERIPLASMIC BETA-GLUCOSIDASE-RELATED"/>
    <property type="match status" value="1"/>
</dbReference>
<dbReference type="AlphaFoldDB" id="A0A1I3XVD3"/>
<dbReference type="GO" id="GO:0009251">
    <property type="term" value="P:glucan catabolic process"/>
    <property type="evidence" value="ECO:0007669"/>
    <property type="project" value="TreeGrafter"/>
</dbReference>
<reference evidence="10" key="1">
    <citation type="submission" date="2016-10" db="EMBL/GenBank/DDBJ databases">
        <authorList>
            <person name="Varghese N."/>
            <person name="Submissions S."/>
        </authorList>
    </citation>
    <scope>NUCLEOTIDE SEQUENCE [LARGE SCALE GENOMIC DNA]</scope>
    <source>
        <strain evidence="10">CGMCC 4.2126</strain>
    </source>
</reference>
<comment type="similarity">
    <text evidence="1 3">Belongs to the glycosyl hydrolase 3 family.</text>
</comment>
<keyword evidence="3" id="KW-0326">Glycosidase</keyword>
<feature type="domain" description="Glycoside hydrolase family 3 C-terminal" evidence="7">
    <location>
        <begin position="472"/>
        <end position="683"/>
    </location>
</feature>
<dbReference type="Pfam" id="PF00933">
    <property type="entry name" value="Glyco_hydro_3"/>
    <property type="match status" value="1"/>
</dbReference>
<dbReference type="GeneID" id="96300922"/>
<protein>
    <submittedName>
        <fullName evidence="9">Beta-glucosidase</fullName>
    </submittedName>
</protein>
<dbReference type="InterPro" id="IPR017853">
    <property type="entry name" value="GH"/>
</dbReference>
<dbReference type="InterPro" id="IPR001764">
    <property type="entry name" value="Glyco_hydro_3_N"/>
</dbReference>
<evidence type="ECO:0000313" key="9">
    <source>
        <dbReference type="EMBL" id="SFK23627.1"/>
    </source>
</evidence>
<gene>
    <name evidence="9" type="ORF">SAMN05216275_12053</name>
</gene>
<dbReference type="GO" id="GO:0008422">
    <property type="term" value="F:beta-glucosidase activity"/>
    <property type="evidence" value="ECO:0007669"/>
    <property type="project" value="TreeGrafter"/>
</dbReference>
<keyword evidence="10" id="KW-1185">Reference proteome</keyword>
<feature type="signal peptide" evidence="5">
    <location>
        <begin position="1"/>
        <end position="31"/>
    </location>
</feature>
<dbReference type="PANTHER" id="PTHR30620:SF77">
    <property type="entry name" value="LYSOSOMAL BETA GLUCOSIDASE-LIKE"/>
    <property type="match status" value="1"/>
</dbReference>
<feature type="region of interest" description="Disordered" evidence="4">
    <location>
        <begin position="691"/>
        <end position="713"/>
    </location>
</feature>
<dbReference type="PRINTS" id="PR00133">
    <property type="entry name" value="GLHYDRLASE3"/>
</dbReference>
<evidence type="ECO:0000259" key="6">
    <source>
        <dbReference type="Pfam" id="PF00933"/>
    </source>
</evidence>
<sequence>MTGPLARPRARRSALAALVSMNLLVGGTVGAPGAGAETAGGAAAAEAAGSAKVTRQPGIGRPPIGPDGCARIESSLQTLSGWPKVKSRIKRNPADEKRVAKILAGMTLAEKVGQMTQPEIAAITPAEVGQYAIGSVLNGGGSWPGRDKHASPRAWLDLADAYWEASVGSRTKIPVIWGIDAVHGNNNVYGATVFPHNIGLGAAHDPCLVRDIGSATAEQIRATGQDWAFAPTLAVVRDDRWGRTYEGFSEDPRITRAYGYEAVNGLQGRHPRGIGDRGVIATAKHFIGDGGTLKGVDQGVNPSSEAEMINIHGQGYYGALAAGAQTVMASFNSWTNADLGIDEGKLHGSRRALDDILKRKMGFDGVVVSDWNGIGQVAGCTNASCARAINAGLDVVMVPNDWKAFIANTIAQVEAGEIPMARIDDAVTRILRVKLRAGVLSAPKPSERALAGSAGALEAGKLAREAVRRSQVLLKNNGKVLPLARNSKVLVVGKSADSMQNQTGGWTLTWQGTGNTNADFPGGTTILGGLRQALGEANVTFSETADGADPAAYDAVVAVIGETPYAEGVGDLGRRTLEAAKLHPGDLAVLDKVSGKGTPVVTVYVTGRPLWVNKELNRSDAFVAAWLPGTEGGGVADLLVRGSHRGGGYTGRLSYSWPKSACQSPLNPGDEGYDPLFPLGYGLRDGQSGSVGTLDETAPPFGCGQPGGGGEASEDLEIYNRADVPPYKGLIGSADNWGGTEIGVDGEAAHAAIGVVRSDVNVQQDGLKVTWNGGGPAQFYMQDPAKGTDLRGYLNADAALVFDTIVHQAPASRTVIGVHCGYPCMSEVAATSLFQGLPVGTKSTVKIPIACFAAAGLDLEAVNTPFLVYTDGAFSTSFANVRWVPKAAKDADARSCDSLT</sequence>
<dbReference type="SUPFAM" id="SSF51445">
    <property type="entry name" value="(Trans)glycosidases"/>
    <property type="match status" value="1"/>
</dbReference>
<dbReference type="InterPro" id="IPR036881">
    <property type="entry name" value="Glyco_hydro_3_C_sf"/>
</dbReference>
<feature type="domain" description="ExoP galactose-binding-like" evidence="8">
    <location>
        <begin position="726"/>
        <end position="883"/>
    </location>
</feature>
<dbReference type="EMBL" id="FOQY01000020">
    <property type="protein sequence ID" value="SFK23627.1"/>
    <property type="molecule type" value="Genomic_DNA"/>
</dbReference>
<dbReference type="Gene3D" id="3.40.50.1700">
    <property type="entry name" value="Glycoside hydrolase family 3 C-terminal domain"/>
    <property type="match status" value="1"/>
</dbReference>
<dbReference type="InterPro" id="IPR036962">
    <property type="entry name" value="Glyco_hydro_3_N_sf"/>
</dbReference>
<feature type="domain" description="Glycoside hydrolase family 3 N-terminal" evidence="6">
    <location>
        <begin position="107"/>
        <end position="433"/>
    </location>
</feature>
<dbReference type="Gene3D" id="2.60.120.430">
    <property type="entry name" value="Galactose-binding lectin"/>
    <property type="match status" value="1"/>
</dbReference>
<dbReference type="InterPro" id="IPR019800">
    <property type="entry name" value="Glyco_hydro_3_AS"/>
</dbReference>
<dbReference type="SUPFAM" id="SSF52279">
    <property type="entry name" value="Beta-D-glucan exohydrolase, C-terminal domain"/>
    <property type="match status" value="1"/>
</dbReference>
<dbReference type="InterPro" id="IPR041443">
    <property type="entry name" value="Exop_C"/>
</dbReference>
<proteinExistence type="inferred from homology"/>
<evidence type="ECO:0000256" key="5">
    <source>
        <dbReference type="SAM" id="SignalP"/>
    </source>
</evidence>
<evidence type="ECO:0000256" key="3">
    <source>
        <dbReference type="RuleBase" id="RU361161"/>
    </source>
</evidence>
<dbReference type="InterPro" id="IPR051915">
    <property type="entry name" value="Cellulose_Degrad_GH3"/>
</dbReference>
<name>A0A1I3XVD3_9ACTN</name>
<keyword evidence="5" id="KW-0732">Signal</keyword>
<accession>A0A1I3XVD3</accession>
<evidence type="ECO:0000259" key="8">
    <source>
        <dbReference type="Pfam" id="PF18559"/>
    </source>
</evidence>
<evidence type="ECO:0000256" key="4">
    <source>
        <dbReference type="SAM" id="MobiDB-lite"/>
    </source>
</evidence>